<evidence type="ECO:0000313" key="2">
    <source>
        <dbReference type="Proteomes" id="UP001396334"/>
    </source>
</evidence>
<comment type="caution">
    <text evidence="1">The sequence shown here is derived from an EMBL/GenBank/DDBJ whole genome shotgun (WGS) entry which is preliminary data.</text>
</comment>
<organism evidence="1 2">
    <name type="scientific">Hibiscus sabdariffa</name>
    <name type="common">roselle</name>
    <dbReference type="NCBI Taxonomy" id="183260"/>
    <lineage>
        <taxon>Eukaryota</taxon>
        <taxon>Viridiplantae</taxon>
        <taxon>Streptophyta</taxon>
        <taxon>Embryophyta</taxon>
        <taxon>Tracheophyta</taxon>
        <taxon>Spermatophyta</taxon>
        <taxon>Magnoliopsida</taxon>
        <taxon>eudicotyledons</taxon>
        <taxon>Gunneridae</taxon>
        <taxon>Pentapetalae</taxon>
        <taxon>rosids</taxon>
        <taxon>malvids</taxon>
        <taxon>Malvales</taxon>
        <taxon>Malvaceae</taxon>
        <taxon>Malvoideae</taxon>
        <taxon>Hibiscus</taxon>
    </lineage>
</organism>
<keyword evidence="2" id="KW-1185">Reference proteome</keyword>
<gene>
    <name evidence="1" type="ORF">V6N11_038261</name>
</gene>
<accession>A0ABR2SJF8</accession>
<sequence length="104" mass="11390">MVVNVIVPVWNFVLRRWRLGQETKLKRRVSEEANFTLAVLANFASLGSLTCRVKPALENPVSELDVVPSRASTVATEVGTDDGGIAVPFWVSTTGDRIFSNTLT</sequence>
<reference evidence="1 2" key="1">
    <citation type="journal article" date="2024" name="G3 (Bethesda)">
        <title>Genome assembly of Hibiscus sabdariffa L. provides insights into metabolisms of medicinal natural products.</title>
        <authorList>
            <person name="Kim T."/>
        </authorList>
    </citation>
    <scope>NUCLEOTIDE SEQUENCE [LARGE SCALE GENOMIC DNA]</scope>
    <source>
        <strain evidence="1">TK-2024</strain>
        <tissue evidence="1">Old leaves</tissue>
    </source>
</reference>
<name>A0ABR2SJF8_9ROSI</name>
<evidence type="ECO:0000313" key="1">
    <source>
        <dbReference type="EMBL" id="KAK9025392.1"/>
    </source>
</evidence>
<proteinExistence type="predicted"/>
<dbReference type="Proteomes" id="UP001396334">
    <property type="component" value="Unassembled WGS sequence"/>
</dbReference>
<dbReference type="EMBL" id="JBBPBN010000013">
    <property type="protein sequence ID" value="KAK9025392.1"/>
    <property type="molecule type" value="Genomic_DNA"/>
</dbReference>
<protein>
    <submittedName>
        <fullName evidence="1">Uncharacterized protein</fullName>
    </submittedName>
</protein>